<comment type="caution">
    <text evidence="2">The sequence shown here is derived from an EMBL/GenBank/DDBJ whole genome shotgun (WGS) entry which is preliminary data.</text>
</comment>
<evidence type="ECO:0000259" key="1">
    <source>
        <dbReference type="Pfam" id="PF00271"/>
    </source>
</evidence>
<organism evidence="2">
    <name type="scientific">marine sediment metagenome</name>
    <dbReference type="NCBI Taxonomy" id="412755"/>
    <lineage>
        <taxon>unclassified sequences</taxon>
        <taxon>metagenomes</taxon>
        <taxon>ecological metagenomes</taxon>
    </lineage>
</organism>
<dbReference type="AlphaFoldDB" id="X1NDU6"/>
<dbReference type="Pfam" id="PF00271">
    <property type="entry name" value="Helicase_C"/>
    <property type="match status" value="1"/>
</dbReference>
<protein>
    <recommendedName>
        <fullName evidence="1">Helicase C-terminal domain-containing protein</fullName>
    </recommendedName>
</protein>
<gene>
    <name evidence="2" type="ORF">S06H3_16480</name>
</gene>
<evidence type="ECO:0000313" key="2">
    <source>
        <dbReference type="EMBL" id="GAI16849.1"/>
    </source>
</evidence>
<proteinExistence type="predicted"/>
<reference evidence="2" key="1">
    <citation type="journal article" date="2014" name="Front. Microbiol.">
        <title>High frequency of phylogenetically diverse reductive dehalogenase-homologous genes in deep subseafloor sedimentary metagenomes.</title>
        <authorList>
            <person name="Kawai M."/>
            <person name="Futagami T."/>
            <person name="Toyoda A."/>
            <person name="Takaki Y."/>
            <person name="Nishi S."/>
            <person name="Hori S."/>
            <person name="Arai W."/>
            <person name="Tsubouchi T."/>
            <person name="Morono Y."/>
            <person name="Uchiyama I."/>
            <person name="Ito T."/>
            <person name="Fujiyama A."/>
            <person name="Inagaki F."/>
            <person name="Takami H."/>
        </authorList>
    </citation>
    <scope>NUCLEOTIDE SEQUENCE</scope>
    <source>
        <strain evidence="2">Expedition CK06-06</strain>
    </source>
</reference>
<sequence>MELADNRQISILGVLPRIVRLKQVASCPSILSAGVKSNKEDCLLNIIENVAEDDKILIFSSYNKTLDYLSNVLKENDIQHFVMNGETPIKERYALIKKLQITNNPYRD</sequence>
<accession>X1NDU6</accession>
<feature type="domain" description="Helicase C-terminal" evidence="1">
    <location>
        <begin position="39"/>
        <end position="100"/>
    </location>
</feature>
<dbReference type="Gene3D" id="3.40.50.300">
    <property type="entry name" value="P-loop containing nucleotide triphosphate hydrolases"/>
    <property type="match status" value="1"/>
</dbReference>
<name>X1NDU6_9ZZZZ</name>
<dbReference type="EMBL" id="BARV01008156">
    <property type="protein sequence ID" value="GAI16849.1"/>
    <property type="molecule type" value="Genomic_DNA"/>
</dbReference>
<dbReference type="SUPFAM" id="SSF52540">
    <property type="entry name" value="P-loop containing nucleoside triphosphate hydrolases"/>
    <property type="match status" value="1"/>
</dbReference>
<dbReference type="InterPro" id="IPR027417">
    <property type="entry name" value="P-loop_NTPase"/>
</dbReference>
<dbReference type="InterPro" id="IPR001650">
    <property type="entry name" value="Helicase_C-like"/>
</dbReference>